<sequence length="199" mass="23090">MMKISYFLFAALMGVNFSLQAQVETSGTSSLDSGTIAEQFEYLKNTSSNYQEYKVVSRSQLDKIESNILDSINSYQSSVQELKQQLNQNKEQINALNEKLSATAADYDQAVAERDSFTFLGMLLHKNYYNNLVWGIIILLLLVLIISFFRFKRGHRITAETQQTLEDLREEFEQHRRNTLERERKLNRQLVDALNNKDT</sequence>
<dbReference type="Proteomes" id="UP000649799">
    <property type="component" value="Unassembled WGS sequence"/>
</dbReference>
<proteinExistence type="predicted"/>
<evidence type="ECO:0000256" key="2">
    <source>
        <dbReference type="SAM" id="Phobius"/>
    </source>
</evidence>
<keyword evidence="2" id="KW-0472">Membrane</keyword>
<keyword evidence="3" id="KW-0732">Signal</keyword>
<feature type="coiled-coil region" evidence="1">
    <location>
        <begin position="158"/>
        <end position="197"/>
    </location>
</feature>
<comment type="caution">
    <text evidence="4">The sequence shown here is derived from an EMBL/GenBank/DDBJ whole genome shotgun (WGS) entry which is preliminary data.</text>
</comment>
<keyword evidence="5" id="KW-1185">Reference proteome</keyword>
<reference evidence="4 5" key="1">
    <citation type="submission" date="2020-03" db="EMBL/GenBank/DDBJ databases">
        <title>Cyclobacterium plantarum sp. nov., a marine bacterium isolated from a coastal-marine wetland.</title>
        <authorList>
            <person name="Sanchez-Porro C."/>
            <person name="Ventosa A."/>
            <person name="Amoozegar M."/>
        </authorList>
    </citation>
    <scope>NUCLEOTIDE SEQUENCE [LARGE SCALE GENOMIC DNA]</scope>
    <source>
        <strain evidence="4 5">GBPx2</strain>
    </source>
</reference>
<accession>A0ABX0H812</accession>
<name>A0ABX0H812_9BACT</name>
<keyword evidence="2" id="KW-0812">Transmembrane</keyword>
<keyword evidence="1" id="KW-0175">Coiled coil</keyword>
<feature type="coiled-coil region" evidence="1">
    <location>
        <begin position="72"/>
        <end position="113"/>
    </location>
</feature>
<evidence type="ECO:0000256" key="3">
    <source>
        <dbReference type="SAM" id="SignalP"/>
    </source>
</evidence>
<evidence type="ECO:0000256" key="1">
    <source>
        <dbReference type="SAM" id="Coils"/>
    </source>
</evidence>
<dbReference type="Gene3D" id="1.20.1170.10">
    <property type="match status" value="1"/>
</dbReference>
<organism evidence="4 5">
    <name type="scientific">Cyclobacterium plantarum</name>
    <dbReference type="NCBI Taxonomy" id="2716263"/>
    <lineage>
        <taxon>Bacteria</taxon>
        <taxon>Pseudomonadati</taxon>
        <taxon>Bacteroidota</taxon>
        <taxon>Cytophagia</taxon>
        <taxon>Cytophagales</taxon>
        <taxon>Cyclobacteriaceae</taxon>
        <taxon>Cyclobacterium</taxon>
    </lineage>
</organism>
<evidence type="ECO:0008006" key="6">
    <source>
        <dbReference type="Google" id="ProtNLM"/>
    </source>
</evidence>
<protein>
    <recommendedName>
        <fullName evidence="6">tRNA (Guanine-N1)-methyltransferase</fullName>
    </recommendedName>
</protein>
<dbReference type="EMBL" id="JAANYN010000002">
    <property type="protein sequence ID" value="NHE56105.1"/>
    <property type="molecule type" value="Genomic_DNA"/>
</dbReference>
<feature type="chain" id="PRO_5046599819" description="tRNA (Guanine-N1)-methyltransferase" evidence="3">
    <location>
        <begin position="22"/>
        <end position="199"/>
    </location>
</feature>
<keyword evidence="2" id="KW-1133">Transmembrane helix</keyword>
<feature type="transmembrane region" description="Helical" evidence="2">
    <location>
        <begin position="132"/>
        <end position="151"/>
    </location>
</feature>
<feature type="signal peptide" evidence="3">
    <location>
        <begin position="1"/>
        <end position="21"/>
    </location>
</feature>
<evidence type="ECO:0000313" key="4">
    <source>
        <dbReference type="EMBL" id="NHE56105.1"/>
    </source>
</evidence>
<dbReference type="SUPFAM" id="SSF58100">
    <property type="entry name" value="Bacterial hemolysins"/>
    <property type="match status" value="1"/>
</dbReference>
<gene>
    <name evidence="4" type="ORF">G9Q97_04675</name>
</gene>
<evidence type="ECO:0000313" key="5">
    <source>
        <dbReference type="Proteomes" id="UP000649799"/>
    </source>
</evidence>